<evidence type="ECO:0000313" key="1">
    <source>
        <dbReference type="EMBL" id="GLJ78603.1"/>
    </source>
</evidence>
<organism evidence="1 2">
    <name type="scientific">Microbacterium imperiale</name>
    <dbReference type="NCBI Taxonomy" id="33884"/>
    <lineage>
        <taxon>Bacteria</taxon>
        <taxon>Bacillati</taxon>
        <taxon>Actinomycetota</taxon>
        <taxon>Actinomycetes</taxon>
        <taxon>Micrococcales</taxon>
        <taxon>Microbacteriaceae</taxon>
        <taxon>Microbacterium</taxon>
    </lineage>
</organism>
<comment type="caution">
    <text evidence="1">The sequence shown here is derived from an EMBL/GenBank/DDBJ whole genome shotgun (WGS) entry which is preliminary data.</text>
</comment>
<evidence type="ECO:0008006" key="3">
    <source>
        <dbReference type="Google" id="ProtNLM"/>
    </source>
</evidence>
<keyword evidence="2" id="KW-1185">Reference proteome</keyword>
<dbReference type="RefSeq" id="WP_210005555.1">
    <property type="nucleotide sequence ID" value="NZ_BSEO01000001.1"/>
</dbReference>
<protein>
    <recommendedName>
        <fullName evidence="3">Signal transduction histidine kinase</fullName>
    </recommendedName>
</protein>
<dbReference type="InterPro" id="IPR021408">
    <property type="entry name" value="DUF3046"/>
</dbReference>
<evidence type="ECO:0000313" key="2">
    <source>
        <dbReference type="Proteomes" id="UP001142317"/>
    </source>
</evidence>
<dbReference type="EMBL" id="BSEO01000001">
    <property type="protein sequence ID" value="GLJ78603.1"/>
    <property type="molecule type" value="Genomic_DNA"/>
</dbReference>
<proteinExistence type="predicted"/>
<reference evidence="1" key="1">
    <citation type="journal article" date="2014" name="Int. J. Syst. Evol. Microbiol.">
        <title>Complete genome sequence of Corynebacterium casei LMG S-19264T (=DSM 44701T), isolated from a smear-ripened cheese.</title>
        <authorList>
            <consortium name="US DOE Joint Genome Institute (JGI-PGF)"/>
            <person name="Walter F."/>
            <person name="Albersmeier A."/>
            <person name="Kalinowski J."/>
            <person name="Ruckert C."/>
        </authorList>
    </citation>
    <scope>NUCLEOTIDE SEQUENCE</scope>
    <source>
        <strain evidence="1">VKM Ac-1447</strain>
    </source>
</reference>
<accession>A0A9W6HEJ7</accession>
<reference evidence="1" key="2">
    <citation type="submission" date="2023-01" db="EMBL/GenBank/DDBJ databases">
        <authorList>
            <person name="Sun Q."/>
            <person name="Evtushenko L."/>
        </authorList>
    </citation>
    <scope>NUCLEOTIDE SEQUENCE</scope>
    <source>
        <strain evidence="1">VKM Ac-1447</strain>
    </source>
</reference>
<dbReference type="Pfam" id="PF11248">
    <property type="entry name" value="DUF3046"/>
    <property type="match status" value="1"/>
</dbReference>
<sequence length="74" mass="8291">MRRSEFDRAVDAEFGALGSALIDDLGLPRLGNRTARQALRDGEPPREVWLALCVEADVPEARRYGVGRLDPRDR</sequence>
<dbReference type="AlphaFoldDB" id="A0A9W6HEJ7"/>
<name>A0A9W6HEJ7_9MICO</name>
<gene>
    <name evidence="1" type="ORF">GCM10017586_02850</name>
</gene>
<dbReference type="Proteomes" id="UP001142317">
    <property type="component" value="Unassembled WGS sequence"/>
</dbReference>